<proteinExistence type="predicted"/>
<evidence type="ECO:0000256" key="2">
    <source>
        <dbReference type="ARBA" id="ARBA00022448"/>
    </source>
</evidence>
<dbReference type="GO" id="GO:0000149">
    <property type="term" value="F:SNARE binding"/>
    <property type="evidence" value="ECO:0007669"/>
    <property type="project" value="TreeGrafter"/>
</dbReference>
<gene>
    <name evidence="8" type="ORF">BDK51DRAFT_29644</name>
</gene>
<feature type="domain" description="Sec39" evidence="6">
    <location>
        <begin position="1175"/>
        <end position="1505"/>
    </location>
</feature>
<dbReference type="InterPro" id="IPR029145">
    <property type="entry name" value="NBAS_N"/>
</dbReference>
<protein>
    <submittedName>
        <fullName evidence="8">Secretory pathway protein Sec39-domain-containing protein</fullName>
    </submittedName>
</protein>
<dbReference type="GO" id="GO:0006890">
    <property type="term" value="P:retrograde vesicle-mediated transport, Golgi to endoplasmic reticulum"/>
    <property type="evidence" value="ECO:0007669"/>
    <property type="project" value="InterPro"/>
</dbReference>
<comment type="subcellular location">
    <subcellularLocation>
        <location evidence="1">Endoplasmic reticulum</location>
    </subcellularLocation>
</comment>
<feature type="region of interest" description="Disordered" evidence="5">
    <location>
        <begin position="485"/>
        <end position="510"/>
    </location>
</feature>
<sequence>MEEHSETLGDLGFEREDSLLLYELVSVKEWSPAPVDGSDDLTSEPSGTSSRRPSAIGAPAPNAPPRSYATIPKRFMKNVASTLVRTLDGLVISPSVPPALVQLLPLVRPPWVLRVSPCGSHLAILQDDRLELRSTHGAFDLVATVLLDRDSFPSWRRLAWSFDSSLVAVSGSNGGILIVRSSGSVVCSILNKTRDAAAAGGILSSRPVNVDWKALGIGGGHGSVGFIDPLATLLLLRPNRSAAPAAGAADPLLFTHDGHPYTHELIAITYDGTLRSYLINADSLLPYSSPTNTSSSSSSFVTSLGTRRSSILGLSILRESNDRPGHIIFYHKFSFRHWHKCVSNAVADQNRGVLLVSGTGVMRGRDKAGEKSSGGFLSEWRMTADKPYYRMRGVETVDPHVHVPADEDEGNWAFLRKVFTIESVLTSLQPSRRQQYLETIHAMALSPTGEHLLTLDCGGTLKLWSPGTLEWIAVWGPEELNRKAEGDQAGFGDGLSSGDEGAGNAAAVGAEKRPVPLKTGPKATEKVISVDWWSDSSAVLTYSDGRVIIANLPGLQNLLGPLPERFRPGPSVTAVKNDRLFILESEVHTTRMSFRNGAQSPLRQVINGSEDEEDRAPAKPLIERWLSPVTNFFLWHWEDESSPKRKVITVSKRHHRLVCLLKTTPIEAMRRKIDLREYPGALDLARKFGLDEDEVYKAQWMRSEVSETTIADYLELISNRRWVLQSCLERVPPSAKAAKLLLRYGLKQTSIITLKDVEDEIEAVLAELSPDEHAQPTPSSSTTSLATRPLSTMDVCLFRMQFLKYLDRLETHETIYAGAFGNSSSTDVTLSETGSFAEHYAWFRDSDLVAQGVDYAITENLLALEQLFTRHGPEVLPFRLSILSHLPDTADPSHYKHLLPIVSVRSGVEAPWPAIPWRKSDWTESQTVKEFVGWVDDDDEDSDPLPPGVERRAYPAPHAVIAEWYASRAREIEALSGQVDLALHLVRLGISNNVTGLDDLHEDLATLSALVYECYAPTSKAAIDVSLEALRAMSEAETLRLMLAESDPSRIVRDIRQFVVPYLDRLARRRERQTDFSDWDDTDAAARDPRTLLYTEILAMAPDRLEWVANILEASRPSAHPSDPIVTSPPTLASLIVESVYTCERTDLLHVQRRLHGCLPVLDAFPPELRARAARLEVHIAAAEILARYSLPRSVAWIRDVEASVDMQKALVVLIARRAVGEGNGVDRFENREDWEALLEHMLELHHSGVVAAVPKREVYREFLAVAIGDGCFELAKHVMQPTRSLPPLPMEVCERIVLDASRDFFDNAESGDITSGYMKMAYDCLKILPITPAIQPELHLIEAVHLLSTRYNVPASPSSPHPILPVQIRVHPDRLLLVRAALQRHAKAYSTPGTILDLSRKLLGDEWTGSSSARVKAMIAEAAVDAGDVAVAVATCSEIVASGVGGEAGDDVWTACVRVGSCAAISDLAARARIVGYALAICPADRVPDVLDLWRRIECEQIAADAAKAGRADAPAGVVGRREGRTGAPVFDLHRAIDDIRRRVLGCEDEEDTSEADVEPGCEFSRHGFYSGEGKGYAIDGGEDISPKRVLLETLWRLEAVRCSGGDGGPGCIDGAGMTNAEIVELAREVYQTDAVLATGYLLSLVEDAEAAPFFASLPASPTLEQLACYYFSLQAIHHLLPLDDPETAPRLAHLPAAEIIRAVSTLHAPIEPLPDADPDVELALSRASLSLASASAHARLMRDKRQERLMAGLNERVDVDRERFEADEAYRKDVVLRLAWTDKDEQMEEAFGVAAQFDVPVEELVLSHVGWLFRSPEVELQTLVARLQLLSETINKFKPQMLATLCEAHPQ</sequence>
<evidence type="ECO:0000259" key="6">
    <source>
        <dbReference type="Pfam" id="PF08314"/>
    </source>
</evidence>
<dbReference type="PANTHER" id="PTHR15922">
    <property type="entry name" value="NEUROBLASTOMA-AMPLIFIED SEQUENCE"/>
    <property type="match status" value="1"/>
</dbReference>
<accession>A0A4P9WEK3</accession>
<evidence type="ECO:0000313" key="9">
    <source>
        <dbReference type="Proteomes" id="UP000269721"/>
    </source>
</evidence>
<evidence type="ECO:0000259" key="7">
    <source>
        <dbReference type="Pfam" id="PF15492"/>
    </source>
</evidence>
<evidence type="ECO:0000256" key="5">
    <source>
        <dbReference type="SAM" id="MobiDB-lite"/>
    </source>
</evidence>
<dbReference type="Pfam" id="PF08314">
    <property type="entry name" value="Sec39"/>
    <property type="match status" value="2"/>
</dbReference>
<organism evidence="8 9">
    <name type="scientific">Blyttiomyces helicus</name>
    <dbReference type="NCBI Taxonomy" id="388810"/>
    <lineage>
        <taxon>Eukaryota</taxon>
        <taxon>Fungi</taxon>
        <taxon>Fungi incertae sedis</taxon>
        <taxon>Chytridiomycota</taxon>
        <taxon>Chytridiomycota incertae sedis</taxon>
        <taxon>Chytridiomycetes</taxon>
        <taxon>Chytridiomycetes incertae sedis</taxon>
        <taxon>Blyttiomyces</taxon>
    </lineage>
</organism>
<dbReference type="Pfam" id="PF15492">
    <property type="entry name" value="Nbas_N"/>
    <property type="match status" value="1"/>
</dbReference>
<evidence type="ECO:0000256" key="3">
    <source>
        <dbReference type="ARBA" id="ARBA00022824"/>
    </source>
</evidence>
<dbReference type="GO" id="GO:0070939">
    <property type="term" value="C:Dsl1/NZR complex"/>
    <property type="evidence" value="ECO:0007669"/>
    <property type="project" value="TreeGrafter"/>
</dbReference>
<evidence type="ECO:0000256" key="4">
    <source>
        <dbReference type="ARBA" id="ARBA00022927"/>
    </source>
</evidence>
<dbReference type="SUPFAM" id="SSF50978">
    <property type="entry name" value="WD40 repeat-like"/>
    <property type="match status" value="1"/>
</dbReference>
<keyword evidence="9" id="KW-1185">Reference proteome</keyword>
<dbReference type="GO" id="GO:0015031">
    <property type="term" value="P:protein transport"/>
    <property type="evidence" value="ECO:0007669"/>
    <property type="project" value="UniProtKB-KW"/>
</dbReference>
<dbReference type="Gene3D" id="2.130.10.10">
    <property type="entry name" value="YVTN repeat-like/Quinoprotein amine dehydrogenase"/>
    <property type="match status" value="1"/>
</dbReference>
<dbReference type="EMBL" id="KZ995669">
    <property type="protein sequence ID" value="RKO90215.1"/>
    <property type="molecule type" value="Genomic_DNA"/>
</dbReference>
<feature type="compositionally biased region" description="Polar residues" evidence="5">
    <location>
        <begin position="43"/>
        <end position="52"/>
    </location>
</feature>
<keyword evidence="2" id="KW-0813">Transport</keyword>
<dbReference type="PANTHER" id="PTHR15922:SF2">
    <property type="entry name" value="NBAS SUBUNIT OF NRZ TETHERING COMPLEX"/>
    <property type="match status" value="1"/>
</dbReference>
<evidence type="ECO:0000256" key="1">
    <source>
        <dbReference type="ARBA" id="ARBA00004240"/>
    </source>
</evidence>
<dbReference type="InterPro" id="IPR013244">
    <property type="entry name" value="Sec39_domain"/>
</dbReference>
<dbReference type="Proteomes" id="UP000269721">
    <property type="component" value="Unassembled WGS sequence"/>
</dbReference>
<feature type="non-terminal residue" evidence="8">
    <location>
        <position position="1853"/>
    </location>
</feature>
<dbReference type="OrthoDB" id="27490at2759"/>
<name>A0A4P9WEK3_9FUNG</name>
<feature type="domain" description="Neuroblastoma-amplified sequence N-terminal" evidence="7">
    <location>
        <begin position="111"/>
        <end position="185"/>
    </location>
</feature>
<dbReference type="InterPro" id="IPR015943">
    <property type="entry name" value="WD40/YVTN_repeat-like_dom_sf"/>
</dbReference>
<evidence type="ECO:0000313" key="8">
    <source>
        <dbReference type="EMBL" id="RKO90215.1"/>
    </source>
</evidence>
<keyword evidence="3" id="KW-0256">Endoplasmic reticulum</keyword>
<feature type="region of interest" description="Disordered" evidence="5">
    <location>
        <begin position="31"/>
        <end position="67"/>
    </location>
</feature>
<feature type="domain" description="Sec39" evidence="6">
    <location>
        <begin position="853"/>
        <end position="1076"/>
    </location>
</feature>
<keyword evidence="4" id="KW-0653">Protein transport</keyword>
<dbReference type="InterPro" id="IPR036322">
    <property type="entry name" value="WD40_repeat_dom_sf"/>
</dbReference>
<reference evidence="9" key="1">
    <citation type="journal article" date="2018" name="Nat. Microbiol.">
        <title>Leveraging single-cell genomics to expand the fungal tree of life.</title>
        <authorList>
            <person name="Ahrendt S.R."/>
            <person name="Quandt C.A."/>
            <person name="Ciobanu D."/>
            <person name="Clum A."/>
            <person name="Salamov A."/>
            <person name="Andreopoulos B."/>
            <person name="Cheng J.F."/>
            <person name="Woyke T."/>
            <person name="Pelin A."/>
            <person name="Henrissat B."/>
            <person name="Reynolds N.K."/>
            <person name="Benny G.L."/>
            <person name="Smith M.E."/>
            <person name="James T.Y."/>
            <person name="Grigoriev I.V."/>
        </authorList>
    </citation>
    <scope>NUCLEOTIDE SEQUENCE [LARGE SCALE GENOMIC DNA]</scope>
</reference>